<keyword evidence="3" id="KW-1185">Reference proteome</keyword>
<comment type="caution">
    <text evidence="2">The sequence shown here is derived from an EMBL/GenBank/DDBJ whole genome shotgun (WGS) entry which is preliminary data.</text>
</comment>
<evidence type="ECO:0000313" key="2">
    <source>
        <dbReference type="EMBL" id="TCL08212.1"/>
    </source>
</evidence>
<accession>A0A4R1NTB9</accession>
<evidence type="ECO:0000313" key="3">
    <source>
        <dbReference type="Proteomes" id="UP000295673"/>
    </source>
</evidence>
<name>A0A4R1NTB9_9RHOB</name>
<organism evidence="2 3">
    <name type="scientific">Shimia isoporae</name>
    <dbReference type="NCBI Taxonomy" id="647720"/>
    <lineage>
        <taxon>Bacteria</taxon>
        <taxon>Pseudomonadati</taxon>
        <taxon>Pseudomonadota</taxon>
        <taxon>Alphaproteobacteria</taxon>
        <taxon>Rhodobacterales</taxon>
        <taxon>Roseobacteraceae</taxon>
    </lineage>
</organism>
<sequence length="108" mass="12064">MTRSLDALIERQILKAQAEGQLRNLSGEGKPLPDRPVIEDAGTAVGHSIMAGAGVRPRQFVLKEQLDAAREELRQATNPDKKKELMAKMAKLELSYNVEREAYAKFMK</sequence>
<reference evidence="2 3" key="1">
    <citation type="submission" date="2019-03" db="EMBL/GenBank/DDBJ databases">
        <title>Genomic Encyclopedia of Archaeal and Bacterial Type Strains, Phase II (KMG-II): from individual species to whole genera.</title>
        <authorList>
            <person name="Goeker M."/>
        </authorList>
    </citation>
    <scope>NUCLEOTIDE SEQUENCE [LARGE SCALE GENOMIC DNA]</scope>
    <source>
        <strain evidence="2 3">DSM 26433</strain>
    </source>
</reference>
<feature type="domain" description="DnaJ homologue subfamily C member 28 conserved" evidence="1">
    <location>
        <begin position="8"/>
        <end position="74"/>
    </location>
</feature>
<gene>
    <name evidence="2" type="ORF">BXY66_0245</name>
</gene>
<dbReference type="Proteomes" id="UP000295673">
    <property type="component" value="Unassembled WGS sequence"/>
</dbReference>
<proteinExistence type="predicted"/>
<dbReference type="OrthoDB" id="8448455at2"/>
<dbReference type="Pfam" id="PF09350">
    <property type="entry name" value="DJC28_CD"/>
    <property type="match status" value="1"/>
</dbReference>
<dbReference type="EMBL" id="SMGR01000001">
    <property type="protein sequence ID" value="TCL08212.1"/>
    <property type="molecule type" value="Genomic_DNA"/>
</dbReference>
<dbReference type="RefSeq" id="WP_132858359.1">
    <property type="nucleotide sequence ID" value="NZ_SMGR01000001.1"/>
</dbReference>
<dbReference type="AlphaFoldDB" id="A0A4R1NTB9"/>
<evidence type="ECO:0000259" key="1">
    <source>
        <dbReference type="Pfam" id="PF09350"/>
    </source>
</evidence>
<dbReference type="InterPro" id="IPR018961">
    <property type="entry name" value="DnaJ_homolog_subfam-C_membr-28"/>
</dbReference>
<protein>
    <submittedName>
        <fullName evidence="2">Uncharacterized protein DUF1992</fullName>
    </submittedName>
</protein>